<dbReference type="SUPFAM" id="SSF56784">
    <property type="entry name" value="HAD-like"/>
    <property type="match status" value="1"/>
</dbReference>
<dbReference type="PROSITE" id="PS00955">
    <property type="entry name" value="IGP_DEHYDRATASE_2"/>
    <property type="match status" value="1"/>
</dbReference>
<comment type="subcellular location">
    <subcellularLocation>
        <location evidence="10">Cytoplasm</location>
    </subcellularLocation>
</comment>
<name>A0ABV9N117_9FLAO</name>
<dbReference type="InterPro" id="IPR023214">
    <property type="entry name" value="HAD_sf"/>
</dbReference>
<dbReference type="InterPro" id="IPR000807">
    <property type="entry name" value="ImidazoleglycerolP_deHydtase"/>
</dbReference>
<dbReference type="PANTHER" id="PTHR23133:SF2">
    <property type="entry name" value="IMIDAZOLEGLYCEROL-PHOSPHATE DEHYDRATASE"/>
    <property type="match status" value="1"/>
</dbReference>
<feature type="active site" description="Proton donor" evidence="10">
    <location>
        <position position="11"/>
    </location>
</feature>
<keyword evidence="6 10" id="KW-0460">Magnesium</keyword>
<dbReference type="GO" id="GO:0004401">
    <property type="term" value="F:histidinol-phosphatase activity"/>
    <property type="evidence" value="ECO:0007669"/>
    <property type="project" value="UniProtKB-EC"/>
</dbReference>
<evidence type="ECO:0000256" key="1">
    <source>
        <dbReference type="ARBA" id="ARBA00005047"/>
    </source>
</evidence>
<accession>A0ABV9N117</accession>
<dbReference type="EC" id="4.2.1.19" evidence="10"/>
<dbReference type="HAMAP" id="MF_00076">
    <property type="entry name" value="HisB"/>
    <property type="match status" value="1"/>
</dbReference>
<proteinExistence type="inferred from homology"/>
<keyword evidence="12" id="KW-1185">Reference proteome</keyword>
<comment type="pathway">
    <text evidence="1 10">Amino-acid biosynthesis; L-histidine biosynthesis; L-histidine from 5-phospho-alpha-D-ribose 1-diphosphate: step 6/9.</text>
</comment>
<dbReference type="CDD" id="cd07914">
    <property type="entry name" value="IGPD"/>
    <property type="match status" value="1"/>
</dbReference>
<feature type="binding site" evidence="10">
    <location>
        <position position="9"/>
    </location>
    <ligand>
        <name>Mg(2+)</name>
        <dbReference type="ChEBI" id="CHEBI:18420"/>
    </ligand>
</feature>
<dbReference type="SUPFAM" id="SSF54211">
    <property type="entry name" value="Ribosomal protein S5 domain 2-like"/>
    <property type="match status" value="2"/>
</dbReference>
<organism evidence="11 12">
    <name type="scientific">Geojedonia litorea</name>
    <dbReference type="NCBI Taxonomy" id="1268269"/>
    <lineage>
        <taxon>Bacteria</taxon>
        <taxon>Pseudomonadati</taxon>
        <taxon>Bacteroidota</taxon>
        <taxon>Flavobacteriia</taxon>
        <taxon>Flavobacteriales</taxon>
        <taxon>Flavobacteriaceae</taxon>
        <taxon>Geojedonia</taxon>
    </lineage>
</organism>
<evidence type="ECO:0000256" key="9">
    <source>
        <dbReference type="ARBA" id="ARBA00023268"/>
    </source>
</evidence>
<dbReference type="Pfam" id="PF00475">
    <property type="entry name" value="IGPD"/>
    <property type="match status" value="1"/>
</dbReference>
<comment type="similarity">
    <text evidence="10">In the N-terminal section; belongs to the histidinol-phosphatase family.</text>
</comment>
<comment type="caution">
    <text evidence="11">The sequence shown here is derived from an EMBL/GenBank/DDBJ whole genome shotgun (WGS) entry which is preliminary data.</text>
</comment>
<evidence type="ECO:0000256" key="5">
    <source>
        <dbReference type="ARBA" id="ARBA00022801"/>
    </source>
</evidence>
<keyword evidence="3 10" id="KW-0028">Amino-acid biosynthesis</keyword>
<dbReference type="InterPro" id="IPR020568">
    <property type="entry name" value="Ribosomal_Su5_D2-typ_SF"/>
</dbReference>
<evidence type="ECO:0000256" key="2">
    <source>
        <dbReference type="ARBA" id="ARBA00022490"/>
    </source>
</evidence>
<dbReference type="RefSeq" id="WP_387961991.1">
    <property type="nucleotide sequence ID" value="NZ_JBHSGP010000012.1"/>
</dbReference>
<comment type="pathway">
    <text evidence="10">Amino-acid biosynthesis; L-histidine biosynthesis; L-histidine from 5-phospho-alpha-D-ribose 1-diphosphate: step 8/9.</text>
</comment>
<feature type="active site" description="Nucleophile" evidence="10">
    <location>
        <position position="9"/>
    </location>
</feature>
<feature type="region of interest" description="Histidinol-phosphatase" evidence="10">
    <location>
        <begin position="1"/>
        <end position="188"/>
    </location>
</feature>
<dbReference type="InterPro" id="IPR036412">
    <property type="entry name" value="HAD-like_sf"/>
</dbReference>
<comment type="catalytic activity">
    <reaction evidence="10">
        <text>D-erythro-1-(imidazol-4-yl)glycerol 3-phosphate = 3-(imidazol-4-yl)-2-oxopropyl phosphate + H2O</text>
        <dbReference type="Rhea" id="RHEA:11040"/>
        <dbReference type="ChEBI" id="CHEBI:15377"/>
        <dbReference type="ChEBI" id="CHEBI:57766"/>
        <dbReference type="ChEBI" id="CHEBI:58278"/>
        <dbReference type="EC" id="4.2.1.19"/>
    </reaction>
</comment>
<dbReference type="HAMAP" id="MF_01022">
    <property type="entry name" value="Bifunc_HisB"/>
    <property type="match status" value="1"/>
</dbReference>
<protein>
    <recommendedName>
        <fullName evidence="10">Histidine biosynthesis bifunctional protein HisB</fullName>
    </recommendedName>
    <domain>
        <recommendedName>
            <fullName evidence="10">Histidinol-phosphatase</fullName>
            <ecNumber evidence="10">3.1.3.15</ecNumber>
        </recommendedName>
    </domain>
    <domain>
        <recommendedName>
            <fullName evidence="10">Imidazoleglycerol-phosphate dehydratase</fullName>
            <shortName evidence="10">IGPD</shortName>
            <ecNumber evidence="10">4.2.1.19</ecNumber>
        </recommendedName>
    </domain>
</protein>
<dbReference type="NCBIfam" id="TIGR01656">
    <property type="entry name" value="Histidinol-ppas"/>
    <property type="match status" value="1"/>
</dbReference>
<dbReference type="InterPro" id="IPR005954">
    <property type="entry name" value="HisB_N"/>
</dbReference>
<evidence type="ECO:0000256" key="6">
    <source>
        <dbReference type="ARBA" id="ARBA00022842"/>
    </source>
</evidence>
<keyword evidence="4 10" id="KW-0479">Metal-binding</keyword>
<dbReference type="PROSITE" id="PS00954">
    <property type="entry name" value="IGP_DEHYDRATASE_1"/>
    <property type="match status" value="1"/>
</dbReference>
<dbReference type="Pfam" id="PF13242">
    <property type="entry name" value="Hydrolase_like"/>
    <property type="match status" value="1"/>
</dbReference>
<comment type="similarity">
    <text evidence="10">In the C-terminal section; belongs to the imidazoleglycerol-phosphate dehydratase family.</text>
</comment>
<dbReference type="NCBIfam" id="TIGR01662">
    <property type="entry name" value="HAD-SF-IIIA"/>
    <property type="match status" value="1"/>
</dbReference>
<sequence length="379" mass="43214">MSKKVLFIDRDGTIIKEPEDKQIDSFDKLVFYPQVFQYLSRIAKELDFELVMVSNQDGLGTNSFPEPTFWPVHNFIINVLSSEGVVFSEQIIDRTFESDNAPTRKPRTGLLTDFFSDKYDLANSFVIGDRLTDVELAKNLGAKAVFINDQNQYLNSDEEISNRELLSPYIAIETNDWQEIYEFLKVQDRTGSIVRNTNETQIAIELNLDGTGQSDIDTGIAFFDHMLDQIARHGQLDLRIKVKGDIEVDEHHTIEDTAIALGEVFAQTLGNKLGIERYGFCLPMDDCLSQVAIDFGGRNWLVWDAEFNREMIGKMPTEMFYHFFKSFSDGAKCNLNIKAEGTNEHHKIEAIFKAFAKAIKMAVKRDIEKMILPSTKGML</sequence>
<evidence type="ECO:0000313" key="11">
    <source>
        <dbReference type="EMBL" id="MFC4721917.1"/>
    </source>
</evidence>
<reference evidence="12" key="1">
    <citation type="journal article" date="2019" name="Int. J. Syst. Evol. Microbiol.">
        <title>The Global Catalogue of Microorganisms (GCM) 10K type strain sequencing project: providing services to taxonomists for standard genome sequencing and annotation.</title>
        <authorList>
            <consortium name="The Broad Institute Genomics Platform"/>
            <consortium name="The Broad Institute Genome Sequencing Center for Infectious Disease"/>
            <person name="Wu L."/>
            <person name="Ma J."/>
        </authorList>
    </citation>
    <scope>NUCLEOTIDE SEQUENCE [LARGE SCALE GENOMIC DNA]</scope>
    <source>
        <strain evidence="12">CCUG 63682</strain>
    </source>
</reference>
<dbReference type="InterPro" id="IPR020565">
    <property type="entry name" value="ImidazoleglycerP_deHydtase_CS"/>
</dbReference>
<dbReference type="InterPro" id="IPR006549">
    <property type="entry name" value="HAD-SF_hydro_IIIA"/>
</dbReference>
<evidence type="ECO:0000256" key="4">
    <source>
        <dbReference type="ARBA" id="ARBA00022723"/>
    </source>
</evidence>
<evidence type="ECO:0000256" key="3">
    <source>
        <dbReference type="ARBA" id="ARBA00022605"/>
    </source>
</evidence>
<gene>
    <name evidence="10 11" type="primary">hisB</name>
    <name evidence="11" type="ORF">ACFO5O_06275</name>
</gene>
<keyword evidence="7 10" id="KW-0368">Histidine biosynthesis</keyword>
<dbReference type="EC" id="3.1.3.15" evidence="10"/>
<evidence type="ECO:0000256" key="8">
    <source>
        <dbReference type="ARBA" id="ARBA00023239"/>
    </source>
</evidence>
<feature type="binding site" evidence="10">
    <location>
        <position position="129"/>
    </location>
    <ligand>
        <name>Mg(2+)</name>
        <dbReference type="ChEBI" id="CHEBI:18420"/>
    </ligand>
</feature>
<dbReference type="NCBIfam" id="TIGR01261">
    <property type="entry name" value="hisB_Nterm"/>
    <property type="match status" value="1"/>
</dbReference>
<comment type="caution">
    <text evidence="10">Lacks conserved residue(s) required for the propagation of feature annotation.</text>
</comment>
<keyword evidence="2 10" id="KW-0963">Cytoplasm</keyword>
<comment type="catalytic activity">
    <reaction evidence="10">
        <text>L-histidinol phosphate + H2O = L-histidinol + phosphate</text>
        <dbReference type="Rhea" id="RHEA:14465"/>
        <dbReference type="ChEBI" id="CHEBI:15377"/>
        <dbReference type="ChEBI" id="CHEBI:43474"/>
        <dbReference type="ChEBI" id="CHEBI:57699"/>
        <dbReference type="ChEBI" id="CHEBI:57980"/>
        <dbReference type="EC" id="3.1.3.15"/>
    </reaction>
</comment>
<feature type="binding site" evidence="10">
    <location>
        <position position="11"/>
    </location>
    <ligand>
        <name>Mg(2+)</name>
        <dbReference type="ChEBI" id="CHEBI:18420"/>
    </ligand>
</feature>
<dbReference type="PANTHER" id="PTHR23133">
    <property type="entry name" value="IMIDAZOLEGLYCEROL-PHOSPHATE DEHYDRATASE HIS7"/>
    <property type="match status" value="1"/>
</dbReference>
<feature type="region of interest" description="Imidazoleglycerol-phosphate dehydratase" evidence="10">
    <location>
        <begin position="189"/>
        <end position="379"/>
    </location>
</feature>
<comment type="cofactor">
    <cofactor evidence="10">
        <name>Mg(2+)</name>
        <dbReference type="ChEBI" id="CHEBI:18420"/>
    </cofactor>
</comment>
<keyword evidence="5 10" id="KW-0378">Hydrolase</keyword>
<dbReference type="NCBIfam" id="NF003937">
    <property type="entry name" value="PRK05446.1"/>
    <property type="match status" value="1"/>
</dbReference>
<dbReference type="Gene3D" id="3.30.230.40">
    <property type="entry name" value="Imidazole glycerol phosphate dehydratase, domain 1"/>
    <property type="match status" value="2"/>
</dbReference>
<dbReference type="EMBL" id="JBHSGP010000012">
    <property type="protein sequence ID" value="MFC4721917.1"/>
    <property type="molecule type" value="Genomic_DNA"/>
</dbReference>
<keyword evidence="9 10" id="KW-0511">Multifunctional enzyme</keyword>
<keyword evidence="8 10" id="KW-0456">Lyase</keyword>
<dbReference type="Gene3D" id="3.40.50.1000">
    <property type="entry name" value="HAD superfamily/HAD-like"/>
    <property type="match status" value="1"/>
</dbReference>
<dbReference type="GO" id="GO:0004424">
    <property type="term" value="F:imidazoleglycerol-phosphate dehydratase activity"/>
    <property type="evidence" value="ECO:0007669"/>
    <property type="project" value="UniProtKB-EC"/>
</dbReference>
<evidence type="ECO:0000256" key="7">
    <source>
        <dbReference type="ARBA" id="ARBA00023102"/>
    </source>
</evidence>
<dbReference type="InterPro" id="IPR038494">
    <property type="entry name" value="IGPD_sf"/>
</dbReference>
<evidence type="ECO:0000256" key="10">
    <source>
        <dbReference type="HAMAP-Rule" id="MF_01022"/>
    </source>
</evidence>
<dbReference type="NCBIfam" id="NF002111">
    <property type="entry name" value="PRK00951.2-1"/>
    <property type="match status" value="1"/>
</dbReference>
<dbReference type="InterPro" id="IPR020566">
    <property type="entry name" value="His_synth_bifunc_HisB"/>
</dbReference>
<dbReference type="InterPro" id="IPR006543">
    <property type="entry name" value="Histidinol-phos"/>
</dbReference>
<dbReference type="Proteomes" id="UP001595953">
    <property type="component" value="Unassembled WGS sequence"/>
</dbReference>
<evidence type="ECO:0000313" key="12">
    <source>
        <dbReference type="Proteomes" id="UP001595953"/>
    </source>
</evidence>